<dbReference type="OrthoDB" id="10671489at2759"/>
<comment type="caution">
    <text evidence="1">The sequence shown here is derived from an EMBL/GenBank/DDBJ whole genome shotgun (WGS) entry which is preliminary data.</text>
</comment>
<name>A0A2P6U204_CHLSO</name>
<keyword evidence="2" id="KW-1185">Reference proteome</keyword>
<reference evidence="1 2" key="1">
    <citation type="journal article" date="2018" name="Plant J.">
        <title>Genome sequences of Chlorella sorokiniana UTEX 1602 and Micractinium conductrix SAG 241.80: implications to maltose excretion by a green alga.</title>
        <authorList>
            <person name="Arriola M.B."/>
            <person name="Velmurugan N."/>
            <person name="Zhang Y."/>
            <person name="Plunkett M.H."/>
            <person name="Hondzo H."/>
            <person name="Barney B.M."/>
        </authorList>
    </citation>
    <scope>NUCLEOTIDE SEQUENCE [LARGE SCALE GENOMIC DNA]</scope>
    <source>
        <strain evidence="2">UTEX 1602</strain>
    </source>
</reference>
<proteinExistence type="predicted"/>
<organism evidence="1 2">
    <name type="scientific">Chlorella sorokiniana</name>
    <name type="common">Freshwater green alga</name>
    <dbReference type="NCBI Taxonomy" id="3076"/>
    <lineage>
        <taxon>Eukaryota</taxon>
        <taxon>Viridiplantae</taxon>
        <taxon>Chlorophyta</taxon>
        <taxon>core chlorophytes</taxon>
        <taxon>Trebouxiophyceae</taxon>
        <taxon>Chlorellales</taxon>
        <taxon>Chlorellaceae</taxon>
        <taxon>Chlorella clade</taxon>
        <taxon>Chlorella</taxon>
    </lineage>
</organism>
<dbReference type="Proteomes" id="UP000239899">
    <property type="component" value="Unassembled WGS sequence"/>
</dbReference>
<gene>
    <name evidence="1" type="ORF">C2E21_1211</name>
</gene>
<evidence type="ECO:0000313" key="1">
    <source>
        <dbReference type="EMBL" id="PRW60330.1"/>
    </source>
</evidence>
<sequence>MGDVATLLDQLLAGFQRLELTASPAERTHGLSLELQKAAEEVDGAHYAADGGLEERMVALAQALLDWAPMAVHALPTLLVGWEARPPWLLQFAAGCTSLAALSDLVWHLEVQRRTAFHIAAACQLVFGLGRRAMGLHAVAAVTRALRRRGQGNAKAAFARSTARPAVLLPWLMVVLRAVEPGGPYVGPQVADQLSTAISRTISPLFIDGDFSEHKAVVAADPALQDAIAGALLTSCLPHMAAAFAEAAPAGLPPPLLRCCGRPLSAAADSAAASSALAERLRQAAQQLQGWAPQGLSNPQQTEQQLQQAAALMQQYYALPAVAAERQLAVAQAAAGRSCAYLRCANLGGEGRPATGQGLGSMRCG</sequence>
<protein>
    <submittedName>
        <fullName evidence="1">Uncharacterized protein</fullName>
    </submittedName>
</protein>
<dbReference type="EMBL" id="LHPG02000002">
    <property type="protein sequence ID" value="PRW60330.1"/>
    <property type="molecule type" value="Genomic_DNA"/>
</dbReference>
<evidence type="ECO:0000313" key="2">
    <source>
        <dbReference type="Proteomes" id="UP000239899"/>
    </source>
</evidence>
<accession>A0A2P6U204</accession>
<dbReference type="AlphaFoldDB" id="A0A2P6U204"/>